<evidence type="ECO:0000313" key="4">
    <source>
        <dbReference type="Proteomes" id="UP001165060"/>
    </source>
</evidence>
<sequence>MSFNDLPPVPSSTPAPPRHSLLASSSPTQPSSPPAQPRALSQLDVERLKVRLSGFTTYTFVSALVFNSALKLYTDWRSFIVASQMSPPAALFLVLVIGSFLLSLHSAVTFTLVPIYAKAAIGRGQDEVCQLFLDETQPHRTSAFFAFISGVVFFLGAFIMSTYLQVFCLPFGDPVKTPLWAIKTIYACACVHVVYIASSWAAVMHRAKVLIFKSDAILTSPYPKLSAAEEPREMM</sequence>
<evidence type="ECO:0000256" key="1">
    <source>
        <dbReference type="SAM" id="MobiDB-lite"/>
    </source>
</evidence>
<proteinExistence type="predicted"/>
<keyword evidence="4" id="KW-1185">Reference proteome</keyword>
<protein>
    <submittedName>
        <fullName evidence="3">Uncharacterized protein</fullName>
    </submittedName>
</protein>
<reference evidence="3 4" key="1">
    <citation type="journal article" date="2023" name="Commun. Biol.">
        <title>Genome analysis of Parmales, the sister group of diatoms, reveals the evolutionary specialization of diatoms from phago-mixotrophs to photoautotrophs.</title>
        <authorList>
            <person name="Ban H."/>
            <person name="Sato S."/>
            <person name="Yoshikawa S."/>
            <person name="Yamada K."/>
            <person name="Nakamura Y."/>
            <person name="Ichinomiya M."/>
            <person name="Sato N."/>
            <person name="Blanc-Mathieu R."/>
            <person name="Endo H."/>
            <person name="Kuwata A."/>
            <person name="Ogata H."/>
        </authorList>
    </citation>
    <scope>NUCLEOTIDE SEQUENCE [LARGE SCALE GENOMIC DNA]</scope>
</reference>
<keyword evidence="2" id="KW-0472">Membrane</keyword>
<keyword evidence="2" id="KW-1133">Transmembrane helix</keyword>
<feature type="transmembrane region" description="Helical" evidence="2">
    <location>
        <begin position="184"/>
        <end position="203"/>
    </location>
</feature>
<dbReference type="Proteomes" id="UP001165060">
    <property type="component" value="Unassembled WGS sequence"/>
</dbReference>
<organism evidence="3 4">
    <name type="scientific">Tetraparma gracilis</name>
    <dbReference type="NCBI Taxonomy" id="2962635"/>
    <lineage>
        <taxon>Eukaryota</taxon>
        <taxon>Sar</taxon>
        <taxon>Stramenopiles</taxon>
        <taxon>Ochrophyta</taxon>
        <taxon>Bolidophyceae</taxon>
        <taxon>Parmales</taxon>
        <taxon>Triparmaceae</taxon>
        <taxon>Tetraparma</taxon>
    </lineage>
</organism>
<accession>A0ABQ6M9P4</accession>
<evidence type="ECO:0000313" key="3">
    <source>
        <dbReference type="EMBL" id="GMI22250.1"/>
    </source>
</evidence>
<feature type="region of interest" description="Disordered" evidence="1">
    <location>
        <begin position="1"/>
        <end position="39"/>
    </location>
</feature>
<feature type="compositionally biased region" description="Low complexity" evidence="1">
    <location>
        <begin position="20"/>
        <end position="29"/>
    </location>
</feature>
<comment type="caution">
    <text evidence="3">The sequence shown here is derived from an EMBL/GenBank/DDBJ whole genome shotgun (WGS) entry which is preliminary data.</text>
</comment>
<feature type="transmembrane region" description="Helical" evidence="2">
    <location>
        <begin position="143"/>
        <end position="164"/>
    </location>
</feature>
<gene>
    <name evidence="3" type="ORF">TeGR_g8572</name>
</gene>
<dbReference type="EMBL" id="BRYB01003887">
    <property type="protein sequence ID" value="GMI22250.1"/>
    <property type="molecule type" value="Genomic_DNA"/>
</dbReference>
<evidence type="ECO:0000256" key="2">
    <source>
        <dbReference type="SAM" id="Phobius"/>
    </source>
</evidence>
<keyword evidence="2" id="KW-0812">Transmembrane</keyword>
<feature type="transmembrane region" description="Helical" evidence="2">
    <location>
        <begin position="90"/>
        <end position="113"/>
    </location>
</feature>
<feature type="compositionally biased region" description="Pro residues" evidence="1">
    <location>
        <begin position="7"/>
        <end position="17"/>
    </location>
</feature>
<name>A0ABQ6M9P4_9STRA</name>